<name>A0A261FY73_9BIFI</name>
<comment type="caution">
    <text evidence="1">The sequence shown here is derived from an EMBL/GenBank/DDBJ whole genome shotgun (WGS) entry which is preliminary data.</text>
</comment>
<keyword evidence="2" id="KW-1185">Reference proteome</keyword>
<gene>
    <name evidence="1" type="ORF">BHAP_1307</name>
</gene>
<dbReference type="SUPFAM" id="SSF143880">
    <property type="entry name" value="NE0471 N-terminal domain-like"/>
    <property type="match status" value="1"/>
</dbReference>
<accession>A0A261FY73</accession>
<proteinExistence type="predicted"/>
<protein>
    <recommendedName>
        <fullName evidence="3">DUF2442 domain-containing protein</fullName>
    </recommendedName>
</protein>
<dbReference type="OrthoDB" id="3233810at2"/>
<dbReference type="Pfam" id="PF10387">
    <property type="entry name" value="DUF2442"/>
    <property type="match status" value="1"/>
</dbReference>
<dbReference type="InterPro" id="IPR036782">
    <property type="entry name" value="NE0471-like_N"/>
</dbReference>
<reference evidence="1 2" key="1">
    <citation type="journal article" date="2017" name="BMC Genomics">
        <title>Comparative genomic and phylogenomic analyses of the Bifidobacteriaceae family.</title>
        <authorList>
            <person name="Lugli G.A."/>
            <person name="Milani C."/>
            <person name="Turroni F."/>
            <person name="Duranti S."/>
            <person name="Mancabelli L."/>
            <person name="Mangifesta M."/>
            <person name="Ferrario C."/>
            <person name="Modesto M."/>
            <person name="Mattarelli P."/>
            <person name="Jiri K."/>
            <person name="van Sinderen D."/>
            <person name="Ventura M."/>
        </authorList>
    </citation>
    <scope>NUCLEOTIDE SEQUENCE [LARGE SCALE GENOMIC DNA]</scope>
    <source>
        <strain evidence="1 2">DSM 100202</strain>
    </source>
</reference>
<sequence>MSFLDYLCEVTEVKPLDGYKLRVTCSDGASGIFDMTKYLDQGAFQALRNPSLFRSVRLVAGAPTWSNGIDIAPERIRSDMKVA</sequence>
<dbReference type="Proteomes" id="UP000216074">
    <property type="component" value="Unassembled WGS sequence"/>
</dbReference>
<organism evidence="1 2">
    <name type="scientific">Bifidobacterium hapali</name>
    <dbReference type="NCBI Taxonomy" id="1630172"/>
    <lineage>
        <taxon>Bacteria</taxon>
        <taxon>Bacillati</taxon>
        <taxon>Actinomycetota</taxon>
        <taxon>Actinomycetes</taxon>
        <taxon>Bifidobacteriales</taxon>
        <taxon>Bifidobacteriaceae</taxon>
        <taxon>Bifidobacterium</taxon>
    </lineage>
</organism>
<dbReference type="AlphaFoldDB" id="A0A261FY73"/>
<dbReference type="EMBL" id="MWWY01000025">
    <property type="protein sequence ID" value="OZG64140.1"/>
    <property type="molecule type" value="Genomic_DNA"/>
</dbReference>
<evidence type="ECO:0008006" key="3">
    <source>
        <dbReference type="Google" id="ProtNLM"/>
    </source>
</evidence>
<dbReference type="InterPro" id="IPR018841">
    <property type="entry name" value="DUF2442"/>
</dbReference>
<dbReference type="Gene3D" id="3.30.2020.10">
    <property type="entry name" value="NE0471-like N-terminal domain"/>
    <property type="match status" value="1"/>
</dbReference>
<evidence type="ECO:0000313" key="2">
    <source>
        <dbReference type="Proteomes" id="UP000216074"/>
    </source>
</evidence>
<evidence type="ECO:0000313" key="1">
    <source>
        <dbReference type="EMBL" id="OZG64140.1"/>
    </source>
</evidence>
<dbReference type="RefSeq" id="WP_094729922.1">
    <property type="nucleotide sequence ID" value="NZ_MWWY01000025.1"/>
</dbReference>